<feature type="compositionally biased region" description="Low complexity" evidence="1">
    <location>
        <begin position="621"/>
        <end position="694"/>
    </location>
</feature>
<dbReference type="OrthoDB" id="58570at2759"/>
<feature type="transmembrane region" description="Helical" evidence="2">
    <location>
        <begin position="115"/>
        <end position="133"/>
    </location>
</feature>
<feature type="transmembrane region" description="Helical" evidence="2">
    <location>
        <begin position="328"/>
        <end position="346"/>
    </location>
</feature>
<feature type="region of interest" description="Disordered" evidence="1">
    <location>
        <begin position="610"/>
        <end position="694"/>
    </location>
</feature>
<gene>
    <name evidence="4" type="ORF">BCR32DRAFT_273619</name>
</gene>
<dbReference type="AlphaFoldDB" id="A0A1Y1V7E0"/>
<dbReference type="Gene3D" id="3.40.50.1820">
    <property type="entry name" value="alpha/beta hydrolase"/>
    <property type="match status" value="1"/>
</dbReference>
<comment type="caution">
    <text evidence="4">The sequence shown here is derived from an EMBL/GenBank/DDBJ whole genome shotgun (WGS) entry which is preliminary data.</text>
</comment>
<keyword evidence="5" id="KW-1185">Reference proteome</keyword>
<feature type="domain" description="Fungal lipase-type" evidence="3">
    <location>
        <begin position="894"/>
        <end position="1036"/>
    </location>
</feature>
<keyword evidence="2" id="KW-1133">Transmembrane helix</keyword>
<feature type="transmembrane region" description="Helical" evidence="2">
    <location>
        <begin position="778"/>
        <end position="799"/>
    </location>
</feature>
<feature type="transmembrane region" description="Helical" evidence="2">
    <location>
        <begin position="541"/>
        <end position="559"/>
    </location>
</feature>
<keyword evidence="2" id="KW-0472">Membrane</keyword>
<feature type="transmembrane region" description="Helical" evidence="2">
    <location>
        <begin position="79"/>
        <end position="103"/>
    </location>
</feature>
<protein>
    <recommendedName>
        <fullName evidence="3">Fungal lipase-type domain-containing protein</fullName>
    </recommendedName>
</protein>
<feature type="transmembrane region" description="Helical" evidence="2">
    <location>
        <begin position="225"/>
        <end position="251"/>
    </location>
</feature>
<feature type="transmembrane region" description="Helical" evidence="2">
    <location>
        <begin position="302"/>
        <end position="322"/>
    </location>
</feature>
<accession>A0A1Y1V7E0</accession>
<feature type="transmembrane region" description="Helical" evidence="2">
    <location>
        <begin position="196"/>
        <end position="219"/>
    </location>
</feature>
<organism evidence="4 5">
    <name type="scientific">Anaeromyces robustus</name>
    <dbReference type="NCBI Taxonomy" id="1754192"/>
    <lineage>
        <taxon>Eukaryota</taxon>
        <taxon>Fungi</taxon>
        <taxon>Fungi incertae sedis</taxon>
        <taxon>Chytridiomycota</taxon>
        <taxon>Chytridiomycota incertae sedis</taxon>
        <taxon>Neocallimastigomycetes</taxon>
        <taxon>Neocallimastigales</taxon>
        <taxon>Neocallimastigaceae</taxon>
        <taxon>Anaeromyces</taxon>
    </lineage>
</organism>
<reference evidence="4 5" key="1">
    <citation type="submission" date="2016-08" db="EMBL/GenBank/DDBJ databases">
        <title>A Parts List for Fungal Cellulosomes Revealed by Comparative Genomics.</title>
        <authorList>
            <consortium name="DOE Joint Genome Institute"/>
            <person name="Haitjema C.H."/>
            <person name="Gilmore S.P."/>
            <person name="Henske J.K."/>
            <person name="Solomon K.V."/>
            <person name="De Groot R."/>
            <person name="Kuo A."/>
            <person name="Mondo S.J."/>
            <person name="Salamov A.A."/>
            <person name="Labutti K."/>
            <person name="Zhao Z."/>
            <person name="Chiniquy J."/>
            <person name="Barry K."/>
            <person name="Brewer H.M."/>
            <person name="Purvine S.O."/>
            <person name="Wright A.T."/>
            <person name="Boxma B."/>
            <person name="Van Alen T."/>
            <person name="Hackstein J.H."/>
            <person name="Baker S.E."/>
            <person name="Grigoriev I.V."/>
            <person name="O'Malley M.A."/>
        </authorList>
    </citation>
    <scope>NUCLEOTIDE SEQUENCE [LARGE SCALE GENOMIC DNA]</scope>
    <source>
        <strain evidence="4 5">S4</strain>
    </source>
</reference>
<dbReference type="Pfam" id="PF01764">
    <property type="entry name" value="Lipase_3"/>
    <property type="match status" value="1"/>
</dbReference>
<feature type="transmembrane region" description="Helical" evidence="2">
    <location>
        <begin position="565"/>
        <end position="582"/>
    </location>
</feature>
<sequence length="1099" mass="127217">MENDNNDNINNENIYIENSSNINEKNERNSLLLENDLKSSLNSLQNHYKYGFFESVINGPRGPDVRLHRYHIIVGFLKLFLLIFITAGIVLLTVIMLCITINVGYVCVQIDNVNSYIQLIFFSFYFNALYSIIRSLWRTYLRLIHTILNLNLGASIHDIFIKRVLGRYISKYIASWTLPSNYVNDKTLSMEWYEKINMLIFCIFLIIILLPIPCIALFYGYWSVVGTLCLLFVGGGAITIVGLNIFSRFLLFLKFFRRLDELYYNAPSSFNRKDRINNQTYYLRLIYCTTNKYTGNTKSLNYVLIKLIWILIDITLAAFVFGSFDPEVAKDSVVLEIITILIPLKYRKPIYQKLYHFFVKLNIIEECDNMKEIENNSKNKINAEIIETHQNYMTLKRNSVKGIYRDLSFIDFNKHNNSDHNHNFNYSDTFLHIAPSNSKITPNNHLHCKVLTTWNIKSLISWKPCLTVFFTRCVKFFIGIGFMAVLHYYRYSTDSDNETTNNNLLIDLTTHIFFIVLLLCQDILFVIPAKFLNISMKTRKYIFIILLCIELGFVIVTRIYITNNYIPMAFIIIAYANFIVHPDPRYTWDDEKKERLTLFDLFKPEINIKSKDSENNNENDQSQSQSQSQSQLQSQSQPLSQSLSQSQSQFQPLSQPPSQSQTKGQSQVKTQTQTQTQVRSQTTKPSRFENINNSYRSNYYNISVRSQSKIQNINYNNENTSQESSKKNIINNSRYAGNVLNSKIIKDNENKIKLYNLIQNVREEIQYKRHKRARYNSGLILIITALMIIISIVIGIMLADDSKLYLNQENNNKGLFSKQKPTICQWTGNGISISEFSALAYACYYDTIEDINYSWLYGKPKTSTNEFIIGDNSINSKSGVHYVDFINEEKKIIVVAIRGTQTIEDAFQDVYIWSASALLQLSGFFGTFIKFWPRDTIALLVKIIVKQFTNSKLLYWKDVEKHVKYLQDNKNYTLYLTGHSLGGGVAGVISGHLNIPAITFSSPGLGYSYKTYDIELDNLINNYVNIVPMSDPVPLLDSQIGQIQHIQCYTGEPLSCHRVFNTMDTLNKMCGDVSVYRYWDSNVDKNFNGEPAHVFSFLK</sequence>
<evidence type="ECO:0000259" key="3">
    <source>
        <dbReference type="Pfam" id="PF01764"/>
    </source>
</evidence>
<keyword evidence="2" id="KW-0812">Transmembrane</keyword>
<evidence type="ECO:0000256" key="1">
    <source>
        <dbReference type="SAM" id="MobiDB-lite"/>
    </source>
</evidence>
<dbReference type="SUPFAM" id="SSF53474">
    <property type="entry name" value="alpha/beta-Hydrolases"/>
    <property type="match status" value="1"/>
</dbReference>
<dbReference type="InterPro" id="IPR002921">
    <property type="entry name" value="Fungal_lipase-type"/>
</dbReference>
<feature type="transmembrane region" description="Helical" evidence="2">
    <location>
        <begin position="466"/>
        <end position="489"/>
    </location>
</feature>
<reference evidence="4 5" key="2">
    <citation type="submission" date="2016-08" db="EMBL/GenBank/DDBJ databases">
        <title>Pervasive Adenine N6-methylation of Active Genes in Fungi.</title>
        <authorList>
            <consortium name="DOE Joint Genome Institute"/>
            <person name="Mondo S.J."/>
            <person name="Dannebaum R.O."/>
            <person name="Kuo R.C."/>
            <person name="Labutti K."/>
            <person name="Haridas S."/>
            <person name="Kuo A."/>
            <person name="Salamov A."/>
            <person name="Ahrendt S.R."/>
            <person name="Lipzen A."/>
            <person name="Sullivan W."/>
            <person name="Andreopoulos W.B."/>
            <person name="Clum A."/>
            <person name="Lindquist E."/>
            <person name="Daum C."/>
            <person name="Ramamoorthy G.K."/>
            <person name="Gryganskyi A."/>
            <person name="Culley D."/>
            <person name="Magnuson J.K."/>
            <person name="James T.Y."/>
            <person name="O'Malley M.A."/>
            <person name="Stajich J.E."/>
            <person name="Spatafora J.W."/>
            <person name="Visel A."/>
            <person name="Grigoriev I.V."/>
        </authorList>
    </citation>
    <scope>NUCLEOTIDE SEQUENCE [LARGE SCALE GENOMIC DNA]</scope>
    <source>
        <strain evidence="4 5">S4</strain>
    </source>
</reference>
<dbReference type="STRING" id="1754192.A0A1Y1V7E0"/>
<evidence type="ECO:0000256" key="2">
    <source>
        <dbReference type="SAM" id="Phobius"/>
    </source>
</evidence>
<dbReference type="PANTHER" id="PTHR42264">
    <property type="entry name" value="EPHRIN_REC_LIKE DOMAIN-CONTAINING PROTEIN"/>
    <property type="match status" value="1"/>
</dbReference>
<dbReference type="GO" id="GO:0006629">
    <property type="term" value="P:lipid metabolic process"/>
    <property type="evidence" value="ECO:0007669"/>
    <property type="project" value="InterPro"/>
</dbReference>
<dbReference type="Proteomes" id="UP000193944">
    <property type="component" value="Unassembled WGS sequence"/>
</dbReference>
<dbReference type="EMBL" id="MCFG01000751">
    <property type="protein sequence ID" value="ORX48194.1"/>
    <property type="molecule type" value="Genomic_DNA"/>
</dbReference>
<evidence type="ECO:0000313" key="5">
    <source>
        <dbReference type="Proteomes" id="UP000193944"/>
    </source>
</evidence>
<feature type="transmembrane region" description="Helical" evidence="2">
    <location>
        <begin position="509"/>
        <end position="529"/>
    </location>
</feature>
<dbReference type="InterPro" id="IPR029058">
    <property type="entry name" value="AB_hydrolase_fold"/>
</dbReference>
<proteinExistence type="predicted"/>
<evidence type="ECO:0000313" key="4">
    <source>
        <dbReference type="EMBL" id="ORX48194.1"/>
    </source>
</evidence>
<name>A0A1Y1V7E0_9FUNG</name>